<protein>
    <submittedName>
        <fullName evidence="2">Uncharacterized protein</fullName>
    </submittedName>
</protein>
<dbReference type="EMBL" id="RXNU01000005">
    <property type="protein sequence ID" value="RTR38671.1"/>
    <property type="molecule type" value="Genomic_DNA"/>
</dbReference>
<gene>
    <name evidence="2" type="ORF">EKG38_10855</name>
</gene>
<dbReference type="Proteomes" id="UP000267448">
    <property type="component" value="Unassembled WGS sequence"/>
</dbReference>
<reference evidence="2 3" key="1">
    <citation type="submission" date="2018-12" db="EMBL/GenBank/DDBJ databases">
        <authorList>
            <person name="Yu L."/>
        </authorList>
    </citation>
    <scope>NUCLEOTIDE SEQUENCE [LARGE SCALE GENOMIC DNA]</scope>
    <source>
        <strain evidence="2 3">HAW-EB2</strain>
    </source>
</reference>
<proteinExistence type="predicted"/>
<sequence length="65" mass="7103">MIMTLHFNSILKIDSVQKSSTGGKSRSKKAQLSYQDGDGDNSTSPCNTFQGLILTTDLSMQTFLD</sequence>
<comment type="caution">
    <text evidence="2">The sequence shown here is derived from an EMBL/GenBank/DDBJ whole genome shotgun (WGS) entry which is preliminary data.</text>
</comment>
<dbReference type="RefSeq" id="WP_126520287.1">
    <property type="nucleotide sequence ID" value="NZ_RXNU01000005.1"/>
</dbReference>
<evidence type="ECO:0000313" key="3">
    <source>
        <dbReference type="Proteomes" id="UP000267448"/>
    </source>
</evidence>
<evidence type="ECO:0000313" key="2">
    <source>
        <dbReference type="EMBL" id="RTR38671.1"/>
    </source>
</evidence>
<organism evidence="2 3">
    <name type="scientific">Shewanella canadensis</name>
    <dbReference type="NCBI Taxonomy" id="271096"/>
    <lineage>
        <taxon>Bacteria</taxon>
        <taxon>Pseudomonadati</taxon>
        <taxon>Pseudomonadota</taxon>
        <taxon>Gammaproteobacteria</taxon>
        <taxon>Alteromonadales</taxon>
        <taxon>Shewanellaceae</taxon>
        <taxon>Shewanella</taxon>
    </lineage>
</organism>
<keyword evidence="3" id="KW-1185">Reference proteome</keyword>
<name>A0A3S0LM44_9GAMM</name>
<evidence type="ECO:0000256" key="1">
    <source>
        <dbReference type="SAM" id="MobiDB-lite"/>
    </source>
</evidence>
<feature type="region of interest" description="Disordered" evidence="1">
    <location>
        <begin position="17"/>
        <end position="44"/>
    </location>
</feature>
<accession>A0A3S0LM44</accession>
<feature type="compositionally biased region" description="Polar residues" evidence="1">
    <location>
        <begin position="30"/>
        <end position="44"/>
    </location>
</feature>
<dbReference type="AlphaFoldDB" id="A0A3S0LM44"/>